<dbReference type="EMBL" id="BDQV01001059">
    <property type="protein sequence ID" value="GAY69019.1"/>
    <property type="molecule type" value="Genomic_DNA"/>
</dbReference>
<dbReference type="STRING" id="55188.A0A2H5QWP2"/>
<dbReference type="PROSITE" id="PS50011">
    <property type="entry name" value="PROTEIN_KINASE_DOM"/>
    <property type="match status" value="1"/>
</dbReference>
<dbReference type="InterPro" id="IPR051564">
    <property type="entry name" value="LRR_receptor-like_kinase"/>
</dbReference>
<evidence type="ECO:0000259" key="1">
    <source>
        <dbReference type="PROSITE" id="PS50011"/>
    </source>
</evidence>
<dbReference type="SUPFAM" id="SSF56112">
    <property type="entry name" value="Protein kinase-like (PK-like)"/>
    <property type="match status" value="1"/>
</dbReference>
<dbReference type="GO" id="GO:0004672">
    <property type="term" value="F:protein kinase activity"/>
    <property type="evidence" value="ECO:0007669"/>
    <property type="project" value="InterPro"/>
</dbReference>
<dbReference type="PANTHER" id="PTHR48055">
    <property type="entry name" value="LEUCINE-RICH REPEAT RECEPTOR PROTEIN KINASE EMS1"/>
    <property type="match status" value="1"/>
</dbReference>
<reference evidence="2 3" key="1">
    <citation type="journal article" date="2017" name="Front. Genet.">
        <title>Draft sequencing of the heterozygous diploid genome of Satsuma (Citrus unshiu Marc.) using a hybrid assembly approach.</title>
        <authorList>
            <person name="Shimizu T."/>
            <person name="Tanizawa Y."/>
            <person name="Mochizuki T."/>
            <person name="Nagasaki H."/>
            <person name="Yoshioka T."/>
            <person name="Toyoda A."/>
            <person name="Fujiyama A."/>
            <person name="Kaminuma E."/>
            <person name="Nakamura Y."/>
        </authorList>
    </citation>
    <scope>NUCLEOTIDE SEQUENCE [LARGE SCALE GENOMIC DNA]</scope>
    <source>
        <strain evidence="3">cv. Miyagawa wase</strain>
    </source>
</reference>
<name>A0A2H5QWP2_CITUN</name>
<dbReference type="Gene3D" id="1.10.510.10">
    <property type="entry name" value="Transferase(Phosphotransferase) domain 1"/>
    <property type="match status" value="1"/>
</dbReference>
<dbReference type="GO" id="GO:0005524">
    <property type="term" value="F:ATP binding"/>
    <property type="evidence" value="ECO:0007669"/>
    <property type="project" value="InterPro"/>
</dbReference>
<organism evidence="2 3">
    <name type="scientific">Citrus unshiu</name>
    <name type="common">Satsuma mandarin</name>
    <name type="synonym">Citrus nobilis var. unshiu</name>
    <dbReference type="NCBI Taxonomy" id="55188"/>
    <lineage>
        <taxon>Eukaryota</taxon>
        <taxon>Viridiplantae</taxon>
        <taxon>Streptophyta</taxon>
        <taxon>Embryophyta</taxon>
        <taxon>Tracheophyta</taxon>
        <taxon>Spermatophyta</taxon>
        <taxon>Magnoliopsida</taxon>
        <taxon>eudicotyledons</taxon>
        <taxon>Gunneridae</taxon>
        <taxon>Pentapetalae</taxon>
        <taxon>rosids</taxon>
        <taxon>malvids</taxon>
        <taxon>Sapindales</taxon>
        <taxon>Rutaceae</taxon>
        <taxon>Aurantioideae</taxon>
        <taxon>Citrus</taxon>
    </lineage>
</organism>
<sequence>MVIHKSELRVWREREEGYIAPECYQTLTVSDKCDVYSFGVLLAVLVMGKFPFDHFFSTEEMNMVRWMRNVISSDNPNRAIDSKLIGNGYEEQMLLVLKIAYFCTLDDPEERPSSKDVRCMLSQIKH</sequence>
<dbReference type="GO" id="GO:0016020">
    <property type="term" value="C:membrane"/>
    <property type="evidence" value="ECO:0007669"/>
    <property type="project" value="TreeGrafter"/>
</dbReference>
<feature type="domain" description="Protein kinase" evidence="1">
    <location>
        <begin position="1"/>
        <end position="126"/>
    </location>
</feature>
<comment type="caution">
    <text evidence="2">The sequence shown here is derived from an EMBL/GenBank/DDBJ whole genome shotgun (WGS) entry which is preliminary data.</text>
</comment>
<dbReference type="InterPro" id="IPR011009">
    <property type="entry name" value="Kinase-like_dom_sf"/>
</dbReference>
<dbReference type="Pfam" id="PF00069">
    <property type="entry name" value="Pkinase"/>
    <property type="match status" value="1"/>
</dbReference>
<proteinExistence type="predicted"/>
<dbReference type="InterPro" id="IPR000719">
    <property type="entry name" value="Prot_kinase_dom"/>
</dbReference>
<keyword evidence="3" id="KW-1185">Reference proteome</keyword>
<accession>A0A2H5QWP2</accession>
<dbReference type="Proteomes" id="UP000236630">
    <property type="component" value="Unassembled WGS sequence"/>
</dbReference>
<dbReference type="PANTHER" id="PTHR48055:SF22">
    <property type="entry name" value="LEUCINE-RICH REPEAT RECEPTOR-LIKE SERINE_THREONINE_TYROSINE-PROTEIN KINASE SOBIR1"/>
    <property type="match status" value="1"/>
</dbReference>
<protein>
    <recommendedName>
        <fullName evidence="1">Protein kinase domain-containing protein</fullName>
    </recommendedName>
</protein>
<dbReference type="AlphaFoldDB" id="A0A2H5QWP2"/>
<gene>
    <name evidence="2" type="ORF">CUMW_268720</name>
</gene>
<evidence type="ECO:0000313" key="3">
    <source>
        <dbReference type="Proteomes" id="UP000236630"/>
    </source>
</evidence>
<evidence type="ECO:0000313" key="2">
    <source>
        <dbReference type="EMBL" id="GAY69019.1"/>
    </source>
</evidence>